<dbReference type="InterPro" id="IPR051908">
    <property type="entry name" value="Ribosomal_N-acetyltransferase"/>
</dbReference>
<dbReference type="SUPFAM" id="SSF55729">
    <property type="entry name" value="Acyl-CoA N-acyltransferases (Nat)"/>
    <property type="match status" value="1"/>
</dbReference>
<organism evidence="1 2">
    <name type="scientific">Serratia fonticola</name>
    <dbReference type="NCBI Taxonomy" id="47917"/>
    <lineage>
        <taxon>Bacteria</taxon>
        <taxon>Pseudomonadati</taxon>
        <taxon>Pseudomonadota</taxon>
        <taxon>Gammaproteobacteria</taxon>
        <taxon>Enterobacterales</taxon>
        <taxon>Yersiniaceae</taxon>
        <taxon>Serratia</taxon>
    </lineage>
</organism>
<dbReference type="STRING" id="47917.AV650_16435"/>
<proteinExistence type="predicted"/>
<dbReference type="Gene3D" id="3.40.630.30">
    <property type="match status" value="1"/>
</dbReference>
<gene>
    <name evidence="1" type="ORF">NCTC13193_02885</name>
</gene>
<dbReference type="PROSITE" id="PS51186">
    <property type="entry name" value="GNAT"/>
    <property type="match status" value="1"/>
</dbReference>
<dbReference type="Proteomes" id="UP000270487">
    <property type="component" value="Chromosome"/>
</dbReference>
<reference evidence="1 2" key="1">
    <citation type="submission" date="2018-12" db="EMBL/GenBank/DDBJ databases">
        <authorList>
            <consortium name="Pathogen Informatics"/>
        </authorList>
    </citation>
    <scope>NUCLEOTIDE SEQUENCE [LARGE SCALE GENOMIC DNA]</scope>
    <source>
        <strain evidence="1 2">NCTC13193</strain>
    </source>
</reference>
<dbReference type="InterPro" id="IPR000182">
    <property type="entry name" value="GNAT_dom"/>
</dbReference>
<evidence type="ECO:0000313" key="2">
    <source>
        <dbReference type="Proteomes" id="UP000270487"/>
    </source>
</evidence>
<dbReference type="GeneID" id="30322590"/>
<name>A0A0F7HG17_SERFO</name>
<dbReference type="InterPro" id="IPR016181">
    <property type="entry name" value="Acyl_CoA_acyltransferase"/>
</dbReference>
<protein>
    <submittedName>
        <fullName evidence="1">Uncharacterized protein</fullName>
    </submittedName>
</protein>
<dbReference type="GO" id="GO:0005737">
    <property type="term" value="C:cytoplasm"/>
    <property type="evidence" value="ECO:0007669"/>
    <property type="project" value="TreeGrafter"/>
</dbReference>
<dbReference type="Pfam" id="PF13302">
    <property type="entry name" value="Acetyltransf_3"/>
    <property type="match status" value="1"/>
</dbReference>
<dbReference type="PANTHER" id="PTHR43441:SF2">
    <property type="entry name" value="FAMILY ACETYLTRANSFERASE, PUTATIVE (AFU_ORTHOLOGUE AFUA_7G00850)-RELATED"/>
    <property type="match status" value="1"/>
</dbReference>
<accession>A0A0F7HG17</accession>
<dbReference type="PANTHER" id="PTHR43441">
    <property type="entry name" value="RIBOSOMAL-PROTEIN-SERINE ACETYLTRANSFERASE"/>
    <property type="match status" value="1"/>
</dbReference>
<dbReference type="AlphaFoldDB" id="A0A0F7HG17"/>
<dbReference type="KEGG" id="sfw:WN53_20645"/>
<evidence type="ECO:0000313" key="1">
    <source>
        <dbReference type="EMBL" id="VEI70093.1"/>
    </source>
</evidence>
<dbReference type="RefSeq" id="WP_024486634.1">
    <property type="nucleotide sequence ID" value="NZ_CAMFLQ010000014.1"/>
</dbReference>
<dbReference type="GO" id="GO:1990189">
    <property type="term" value="F:protein N-terminal-serine acetyltransferase activity"/>
    <property type="evidence" value="ECO:0007669"/>
    <property type="project" value="TreeGrafter"/>
</dbReference>
<dbReference type="GO" id="GO:0008999">
    <property type="term" value="F:protein-N-terminal-alanine acetyltransferase activity"/>
    <property type="evidence" value="ECO:0007669"/>
    <property type="project" value="TreeGrafter"/>
</dbReference>
<dbReference type="EMBL" id="LR134492">
    <property type="protein sequence ID" value="VEI70093.1"/>
    <property type="molecule type" value="Genomic_DNA"/>
</dbReference>
<sequence length="174" mass="19813">MMHSDLTQCRVNTDRLLIAPFTAADADDVYQAITPTLTRFMTFEPEESPEAFANVWEGWLPLIREGEEVIFVARLRDSKQFVGMGGVHNLHQQKPELGIWVKENLHGNGYGREIVHAMAKWASERYHPPYFIYPVAEQNTPSRRIAESLGGTVQGRRENIKYDCVVYHVPAITG</sequence>